<evidence type="ECO:0000313" key="1">
    <source>
        <dbReference type="EMBL" id="SDS86298.1"/>
    </source>
</evidence>
<protein>
    <submittedName>
        <fullName evidence="1">Uncharacterized protein</fullName>
    </submittedName>
</protein>
<evidence type="ECO:0000313" key="2">
    <source>
        <dbReference type="Proteomes" id="UP000199679"/>
    </source>
</evidence>
<sequence>MNSINTLFAPVLKAVAALANNGGLFKKRIKKPFDPKITMGFNYMLGM</sequence>
<reference evidence="1 2" key="1">
    <citation type="submission" date="2016-10" db="EMBL/GenBank/DDBJ databases">
        <authorList>
            <person name="de Groot N.N."/>
        </authorList>
    </citation>
    <scope>NUCLEOTIDE SEQUENCE [LARGE SCALE GENOMIC DNA]</scope>
    <source>
        <strain evidence="1 2">MP1X4</strain>
    </source>
</reference>
<name>A0A1H1VN13_MUCMA</name>
<accession>A0A1H1VN13</accession>
<organism evidence="1 2">
    <name type="scientific">Mucilaginibacter mallensis</name>
    <dbReference type="NCBI Taxonomy" id="652787"/>
    <lineage>
        <taxon>Bacteria</taxon>
        <taxon>Pseudomonadati</taxon>
        <taxon>Bacteroidota</taxon>
        <taxon>Sphingobacteriia</taxon>
        <taxon>Sphingobacteriales</taxon>
        <taxon>Sphingobacteriaceae</taxon>
        <taxon>Mucilaginibacter</taxon>
    </lineage>
</organism>
<gene>
    <name evidence="1" type="ORF">SAMN05216490_1969</name>
</gene>
<keyword evidence="2" id="KW-1185">Reference proteome</keyword>
<dbReference type="Proteomes" id="UP000199679">
    <property type="component" value="Chromosome I"/>
</dbReference>
<dbReference type="AlphaFoldDB" id="A0A1H1VN13"/>
<dbReference type="RefSeq" id="WP_157682103.1">
    <property type="nucleotide sequence ID" value="NZ_LT629740.1"/>
</dbReference>
<dbReference type="EMBL" id="LT629740">
    <property type="protein sequence ID" value="SDS86298.1"/>
    <property type="molecule type" value="Genomic_DNA"/>
</dbReference>
<proteinExistence type="predicted"/>
<dbReference type="STRING" id="652787.SAMN05216490_1969"/>